<organism evidence="2 3">
    <name type="scientific">Zhihengliuella alba</name>
    <dbReference type="NCBI Taxonomy" id="547018"/>
    <lineage>
        <taxon>Bacteria</taxon>
        <taxon>Bacillati</taxon>
        <taxon>Actinomycetota</taxon>
        <taxon>Actinomycetes</taxon>
        <taxon>Micrococcales</taxon>
        <taxon>Micrococcaceae</taxon>
        <taxon>Zhihengliuella</taxon>
    </lineage>
</organism>
<protein>
    <recommendedName>
        <fullName evidence="4">Toxin-antitoxin system YwqK family antitoxin</fullName>
    </recommendedName>
</protein>
<name>A0ABP7D9D1_9MICC</name>
<dbReference type="EMBL" id="BAABCJ010000002">
    <property type="protein sequence ID" value="GAA3702661.1"/>
    <property type="molecule type" value="Genomic_DNA"/>
</dbReference>
<accession>A0ABP7D9D1</accession>
<sequence length="144" mass="15881">MALTVLPAGIRHRPGPRAAVRQAAKLARTDDGRKGTEDGRNGTEDEGRTVDRVSDERATSDEKAGGPAPKRSEVVDGFTIKYHANGTTRWSKGRVEDGQPTGYWEWYRVDGTLKRSGHFEAGEPVGEWITYDQAGQPYKTTHRG</sequence>
<evidence type="ECO:0000256" key="1">
    <source>
        <dbReference type="SAM" id="MobiDB-lite"/>
    </source>
</evidence>
<proteinExistence type="predicted"/>
<reference evidence="3" key="1">
    <citation type="journal article" date="2019" name="Int. J. Syst. Evol. Microbiol.">
        <title>The Global Catalogue of Microorganisms (GCM) 10K type strain sequencing project: providing services to taxonomists for standard genome sequencing and annotation.</title>
        <authorList>
            <consortium name="The Broad Institute Genomics Platform"/>
            <consortium name="The Broad Institute Genome Sequencing Center for Infectious Disease"/>
            <person name="Wu L."/>
            <person name="Ma J."/>
        </authorList>
    </citation>
    <scope>NUCLEOTIDE SEQUENCE [LARGE SCALE GENOMIC DNA]</scope>
    <source>
        <strain evidence="3">JCM 16961</strain>
    </source>
</reference>
<keyword evidence="3" id="KW-1185">Reference proteome</keyword>
<dbReference type="RefSeq" id="WP_344882425.1">
    <property type="nucleotide sequence ID" value="NZ_BAABCJ010000002.1"/>
</dbReference>
<dbReference type="Proteomes" id="UP001501536">
    <property type="component" value="Unassembled WGS sequence"/>
</dbReference>
<feature type="region of interest" description="Disordered" evidence="1">
    <location>
        <begin position="1"/>
        <end position="74"/>
    </location>
</feature>
<evidence type="ECO:0000313" key="2">
    <source>
        <dbReference type="EMBL" id="GAA3702661.1"/>
    </source>
</evidence>
<comment type="caution">
    <text evidence="2">The sequence shown here is derived from an EMBL/GenBank/DDBJ whole genome shotgun (WGS) entry which is preliminary data.</text>
</comment>
<dbReference type="SUPFAM" id="SSF82185">
    <property type="entry name" value="Histone H3 K4-specific methyltransferase SET7/9 N-terminal domain"/>
    <property type="match status" value="1"/>
</dbReference>
<dbReference type="Gene3D" id="2.20.110.10">
    <property type="entry name" value="Histone H3 K4-specific methyltransferase SET7/9 N-terminal domain"/>
    <property type="match status" value="1"/>
</dbReference>
<evidence type="ECO:0008006" key="4">
    <source>
        <dbReference type="Google" id="ProtNLM"/>
    </source>
</evidence>
<evidence type="ECO:0000313" key="3">
    <source>
        <dbReference type="Proteomes" id="UP001501536"/>
    </source>
</evidence>
<feature type="compositionally biased region" description="Basic and acidic residues" evidence="1">
    <location>
        <begin position="27"/>
        <end position="74"/>
    </location>
</feature>
<gene>
    <name evidence="2" type="ORF">GCM10022377_15350</name>
</gene>